<evidence type="ECO:0000259" key="6">
    <source>
        <dbReference type="PROSITE" id="PS50106"/>
    </source>
</evidence>
<feature type="region of interest" description="Disordered" evidence="4">
    <location>
        <begin position="1"/>
        <end position="88"/>
    </location>
</feature>
<feature type="compositionally biased region" description="Basic and acidic residues" evidence="4">
    <location>
        <begin position="1049"/>
        <end position="1061"/>
    </location>
</feature>
<sequence>MWAGGVGSPRRGPAPAPTDDLFARKLRQPARPPLTPHTFEPRPARGPLLRSGSDAGEARPPTPASPRARAHSHEETGRPAAPPTRFFSDPLALLGLPVEEPEPEFPPVPEPRWFAHYDVQSLLFDWAPRPRGTGGHAEAGSGTPASAQDQTAGSDLLLEAPGFVSELGGEGELGLGGLVSPPVPPSLPNAAVSVLEEPQNRTSAYSLEHADLGAGYYRKYFYGKEHQNFFGLDEVLGPVAVSLRREEKESSGGGTLHSYRIIVRTTQLRTLRGTISEDALPPGPPRGLSPRKLLEHVASRLSPTCLRLGSASPKVPRTLLTLDEQVLSFQRKVGILYCRAGQGSEEEMYNNQDAGPSFMQFLTLLGDVVRLKGFESYRAQLDTKSEAQGARASPHPNPRLEAGSCGGRGREAAKAEALGAHGLDLGWWRKGVVHLLAGGTEAPDCKQDGRFKPSRFPLLSLGVPNFLATADSTGTHSLYTTYQDHEIMFHVSTMLPYTPNNQQQLLRKRHIGNNIVTIVFQEPGSKPFCPTTIRSHFQHVFLVVRAHAPCTPHTSYRVAVSRTQDTPAFGPALPPGGGPFAANADFRALLLAKALNGEQAAGHARQFHAMATRTRQQYLQDLATNEVTTTSLDSASRFGLPSLGGRRRASPRGPGAELQAAGALVWGVRAAPGARGATGAGAEAGGPDGAEVPCLLGISAEALVLVAPRDGRVVFNCACRDVLAWTFSEQQLDLYHGRGEAIMLRFDGPPGQAVGEVVTRLQLVSRGCETRELALPRDGQGRLGFEVDAEGFVTHVERFTFAETTGLRPGARLLRVCGQTLPSLGPEAAAQLLRSAPKVCVTVLTPDESGRPRRSGRRDAGRSFSELYMLSLQEPSRRGAPEPVQDEAPAVALLPTTKQLLQVCLNDGGGPPGPGDLAEERTEFLHSQNPPSPCSSLSDEAPVLPNTTPDLLLATTAKPTAPSAGRETPPTQLSPAPVPTVMSEAGSETLEDEWQSISEIASTCNTILESLSREGEATRVLRAEPGWGFLPLPPCPDGPSVPTGPPIPESRDAKGTPKSDAEPEPGSLSEKVSHLESMLRKLQDDLQKEKADRAALEEEVRSLRHNNRRLQAESESAATRLLLASKQLGSPTSDLA</sequence>
<dbReference type="Gene3D" id="2.30.42.10">
    <property type="match status" value="1"/>
</dbReference>
<gene>
    <name evidence="7" type="ORF">J1605_002472</name>
</gene>
<dbReference type="Gene3D" id="3.40.50.11210">
    <property type="entry name" value="Rap/Ran-GAP"/>
    <property type="match status" value="1"/>
</dbReference>
<feature type="region of interest" description="Disordered" evidence="4">
    <location>
        <begin position="1031"/>
        <end position="1115"/>
    </location>
</feature>
<dbReference type="InterPro" id="IPR050989">
    <property type="entry name" value="Rap1_Ran_GAP"/>
</dbReference>
<dbReference type="GO" id="GO:0005737">
    <property type="term" value="C:cytoplasm"/>
    <property type="evidence" value="ECO:0007669"/>
    <property type="project" value="TreeGrafter"/>
</dbReference>
<organism evidence="7 8">
    <name type="scientific">Eschrichtius robustus</name>
    <name type="common">California gray whale</name>
    <name type="synonym">Eschrichtius gibbosus</name>
    <dbReference type="NCBI Taxonomy" id="9764"/>
    <lineage>
        <taxon>Eukaryota</taxon>
        <taxon>Metazoa</taxon>
        <taxon>Chordata</taxon>
        <taxon>Craniata</taxon>
        <taxon>Vertebrata</taxon>
        <taxon>Euteleostomi</taxon>
        <taxon>Mammalia</taxon>
        <taxon>Eutheria</taxon>
        <taxon>Laurasiatheria</taxon>
        <taxon>Artiodactyla</taxon>
        <taxon>Whippomorpha</taxon>
        <taxon>Cetacea</taxon>
        <taxon>Mysticeti</taxon>
        <taxon>Eschrichtiidae</taxon>
        <taxon>Eschrichtius</taxon>
    </lineage>
</organism>
<feature type="region of interest" description="Disordered" evidence="4">
    <location>
        <begin position="959"/>
        <end position="991"/>
    </location>
</feature>
<dbReference type="InterPro" id="IPR036034">
    <property type="entry name" value="PDZ_sf"/>
</dbReference>
<feature type="compositionally biased region" description="Polar residues" evidence="4">
    <location>
        <begin position="925"/>
        <end position="938"/>
    </location>
</feature>
<keyword evidence="1 3" id="KW-0343">GTPase activation</keyword>
<evidence type="ECO:0008006" key="9">
    <source>
        <dbReference type="Google" id="ProtNLM"/>
    </source>
</evidence>
<dbReference type="EMBL" id="JAIQCJ010000544">
    <property type="protein sequence ID" value="KAJ8795710.1"/>
    <property type="molecule type" value="Genomic_DNA"/>
</dbReference>
<dbReference type="InterPro" id="IPR035974">
    <property type="entry name" value="Rap/Ran-GAP_sf"/>
</dbReference>
<evidence type="ECO:0000256" key="2">
    <source>
        <dbReference type="ARBA" id="ARBA00023054"/>
    </source>
</evidence>
<dbReference type="SUPFAM" id="SSF50156">
    <property type="entry name" value="PDZ domain-like"/>
    <property type="match status" value="1"/>
</dbReference>
<dbReference type="Pfam" id="PF21022">
    <property type="entry name" value="Rap-GAP_dimer"/>
    <property type="match status" value="1"/>
</dbReference>
<evidence type="ECO:0000256" key="4">
    <source>
        <dbReference type="SAM" id="MobiDB-lite"/>
    </source>
</evidence>
<comment type="caution">
    <text evidence="7">The sequence shown here is derived from an EMBL/GenBank/DDBJ whole genome shotgun (WGS) entry which is preliminary data.</text>
</comment>
<dbReference type="PANTHER" id="PTHR15711">
    <property type="entry name" value="RAP GTPASE-ACTIVATING PROTEIN"/>
    <property type="match status" value="1"/>
</dbReference>
<feature type="region of interest" description="Disordered" evidence="4">
    <location>
        <begin position="383"/>
        <end position="408"/>
    </location>
</feature>
<dbReference type="Gene3D" id="6.10.140.210">
    <property type="match status" value="1"/>
</dbReference>
<protein>
    <recommendedName>
        <fullName evidence="9">Signal-induced proliferation-associated protein 1</fullName>
    </recommendedName>
</protein>
<name>A0AB34HY62_ESCRO</name>
<dbReference type="Proteomes" id="UP001159641">
    <property type="component" value="Unassembled WGS sequence"/>
</dbReference>
<dbReference type="PROSITE" id="PS50085">
    <property type="entry name" value="RAPGAP"/>
    <property type="match status" value="1"/>
</dbReference>
<dbReference type="PANTHER" id="PTHR15711:SF14">
    <property type="entry name" value="SIGNAL-INDUCED PROLIFERATION-ASSOCIATED PROTEIN 1"/>
    <property type="match status" value="1"/>
</dbReference>
<keyword evidence="8" id="KW-1185">Reference proteome</keyword>
<evidence type="ECO:0000256" key="1">
    <source>
        <dbReference type="ARBA" id="ARBA00022468"/>
    </source>
</evidence>
<dbReference type="GO" id="GO:0005096">
    <property type="term" value="F:GTPase activator activity"/>
    <property type="evidence" value="ECO:0007669"/>
    <property type="project" value="UniProtKB-UniRule"/>
</dbReference>
<evidence type="ECO:0000259" key="5">
    <source>
        <dbReference type="PROSITE" id="PS50085"/>
    </source>
</evidence>
<evidence type="ECO:0000256" key="3">
    <source>
        <dbReference type="PROSITE-ProRule" id="PRU00165"/>
    </source>
</evidence>
<dbReference type="InterPro" id="IPR000331">
    <property type="entry name" value="Rap/Ran_GAP_dom"/>
</dbReference>
<keyword evidence="2" id="KW-0175">Coiled coil</keyword>
<dbReference type="AlphaFoldDB" id="A0AB34HY62"/>
<feature type="region of interest" description="Disordered" evidence="4">
    <location>
        <begin position="128"/>
        <end position="150"/>
    </location>
</feature>
<evidence type="ECO:0000313" key="7">
    <source>
        <dbReference type="EMBL" id="KAJ8795710.1"/>
    </source>
</evidence>
<evidence type="ECO:0000313" key="8">
    <source>
        <dbReference type="Proteomes" id="UP001159641"/>
    </source>
</evidence>
<dbReference type="SUPFAM" id="SSF111347">
    <property type="entry name" value="Rap/Ran-GAP"/>
    <property type="match status" value="2"/>
</dbReference>
<feature type="domain" description="PDZ" evidence="6">
    <location>
        <begin position="772"/>
        <end position="848"/>
    </location>
</feature>
<dbReference type="CDD" id="cd06745">
    <property type="entry name" value="PDZ_SIPA1-like"/>
    <property type="match status" value="1"/>
</dbReference>
<proteinExistence type="predicted"/>
<dbReference type="SMART" id="SM00228">
    <property type="entry name" value="PDZ"/>
    <property type="match status" value="1"/>
</dbReference>
<reference evidence="7 8" key="1">
    <citation type="submission" date="2022-11" db="EMBL/GenBank/DDBJ databases">
        <title>Whole genome sequence of Eschrichtius robustus ER-17-0199.</title>
        <authorList>
            <person name="Bruniche-Olsen A."/>
            <person name="Black A.N."/>
            <person name="Fields C.J."/>
            <person name="Walden K."/>
            <person name="Dewoody J.A."/>
        </authorList>
    </citation>
    <scope>NUCLEOTIDE SEQUENCE [LARGE SCALE GENOMIC DNA]</scope>
    <source>
        <strain evidence="7">ER-17-0199</strain>
        <tissue evidence="7">Blubber</tissue>
    </source>
</reference>
<dbReference type="Pfam" id="PF02145">
    <property type="entry name" value="Rap_GAP"/>
    <property type="match status" value="2"/>
</dbReference>
<feature type="compositionally biased region" description="Basic and acidic residues" evidence="4">
    <location>
        <begin position="1071"/>
        <end position="1102"/>
    </location>
</feature>
<dbReference type="FunFam" id="2.30.42.10:FF:000176">
    <property type="entry name" value="Signal-induced proliferation-associated 1"/>
    <property type="match status" value="1"/>
</dbReference>
<feature type="compositionally biased region" description="Pro residues" evidence="4">
    <location>
        <begin position="1031"/>
        <end position="1048"/>
    </location>
</feature>
<dbReference type="PROSITE" id="PS50106">
    <property type="entry name" value="PDZ"/>
    <property type="match status" value="1"/>
</dbReference>
<dbReference type="InterPro" id="IPR001478">
    <property type="entry name" value="PDZ"/>
</dbReference>
<dbReference type="Pfam" id="PF00595">
    <property type="entry name" value="PDZ"/>
    <property type="match status" value="1"/>
</dbReference>
<feature type="region of interest" description="Disordered" evidence="4">
    <location>
        <begin position="907"/>
        <end position="947"/>
    </location>
</feature>
<feature type="domain" description="Rap-GAP" evidence="5">
    <location>
        <begin position="319"/>
        <end position="622"/>
    </location>
</feature>
<dbReference type="GO" id="GO:0051056">
    <property type="term" value="P:regulation of small GTPase mediated signal transduction"/>
    <property type="evidence" value="ECO:0007669"/>
    <property type="project" value="InterPro"/>
</dbReference>
<feature type="region of interest" description="Disordered" evidence="4">
    <location>
        <begin position="845"/>
        <end position="864"/>
    </location>
</feature>
<accession>A0AB34HY62</accession>